<evidence type="ECO:0000313" key="4">
    <source>
        <dbReference type="Proteomes" id="UP001431902"/>
    </source>
</evidence>
<organism evidence="3 4">
    <name type="scientific">Limnohabitans lacus</name>
    <dbReference type="NCBI Taxonomy" id="3045173"/>
    <lineage>
        <taxon>Bacteria</taxon>
        <taxon>Pseudomonadati</taxon>
        <taxon>Pseudomonadota</taxon>
        <taxon>Betaproteobacteria</taxon>
        <taxon>Burkholderiales</taxon>
        <taxon>Comamonadaceae</taxon>
        <taxon>Limnohabitans</taxon>
    </lineage>
</organism>
<evidence type="ECO:0000259" key="2">
    <source>
        <dbReference type="Pfam" id="PF06223"/>
    </source>
</evidence>
<feature type="compositionally biased region" description="Basic and acidic residues" evidence="1">
    <location>
        <begin position="73"/>
        <end position="87"/>
    </location>
</feature>
<dbReference type="Proteomes" id="UP001431902">
    <property type="component" value="Unassembled WGS sequence"/>
</dbReference>
<dbReference type="InterPro" id="IPR009350">
    <property type="entry name" value="Phage_tail_T"/>
</dbReference>
<protein>
    <submittedName>
        <fullName evidence="3">DUF4035 domain-containing protein</fullName>
    </submittedName>
</protein>
<gene>
    <name evidence="3" type="ORF">QLQ16_12875</name>
</gene>
<dbReference type="RefSeq" id="WP_283225063.1">
    <property type="nucleotide sequence ID" value="NZ_JASGBH010000009.1"/>
</dbReference>
<accession>A0ABT6X9P6</accession>
<reference evidence="3" key="1">
    <citation type="submission" date="2023-05" db="EMBL/GenBank/DDBJ databases">
        <title>Limnohabitans sp. strain HM2-2 Genome sequencing and assembly.</title>
        <authorList>
            <person name="Jung Y."/>
        </authorList>
    </citation>
    <scope>NUCLEOTIDE SEQUENCE</scope>
    <source>
        <strain evidence="3">HM2-2</strain>
    </source>
</reference>
<evidence type="ECO:0000313" key="3">
    <source>
        <dbReference type="EMBL" id="MDI9234723.1"/>
    </source>
</evidence>
<feature type="domain" description="Minor tail T" evidence="2">
    <location>
        <begin position="21"/>
        <end position="89"/>
    </location>
</feature>
<dbReference type="EMBL" id="JASGBH010000009">
    <property type="protein sequence ID" value="MDI9234723.1"/>
    <property type="molecule type" value="Genomic_DNA"/>
</dbReference>
<proteinExistence type="predicted"/>
<feature type="region of interest" description="Disordered" evidence="1">
    <location>
        <begin position="58"/>
        <end position="87"/>
    </location>
</feature>
<dbReference type="Pfam" id="PF06223">
    <property type="entry name" value="Phage_tail_T"/>
    <property type="match status" value="1"/>
</dbReference>
<name>A0ABT6X9P6_9BURK</name>
<sequence>MFRLALALGLPVRELLARMGSDELTEWMAFYQLEPFGDFRADLRSAIVASTLANAHRSKEGKPFTPEDFMPFVDKKNRSDQPKASEADASRLNIARFKAMFAHRIKR</sequence>
<keyword evidence="4" id="KW-1185">Reference proteome</keyword>
<evidence type="ECO:0000256" key="1">
    <source>
        <dbReference type="SAM" id="MobiDB-lite"/>
    </source>
</evidence>
<comment type="caution">
    <text evidence="3">The sequence shown here is derived from an EMBL/GenBank/DDBJ whole genome shotgun (WGS) entry which is preliminary data.</text>
</comment>